<dbReference type="PROSITE" id="PS51078">
    <property type="entry name" value="ICLR_ED"/>
    <property type="match status" value="1"/>
</dbReference>
<feature type="domain" description="HTH iclR-type" evidence="4">
    <location>
        <begin position="16"/>
        <end position="78"/>
    </location>
</feature>
<comment type="similarity">
    <text evidence="1">Belongs to the SMP-30/CGR1 family.</text>
</comment>
<dbReference type="SUPFAM" id="SSF55781">
    <property type="entry name" value="GAF domain-like"/>
    <property type="match status" value="1"/>
</dbReference>
<dbReference type="InterPro" id="IPR036388">
    <property type="entry name" value="WH-like_DNA-bd_sf"/>
</dbReference>
<dbReference type="Pfam" id="PF09339">
    <property type="entry name" value="HTH_IclR"/>
    <property type="match status" value="1"/>
</dbReference>
<dbReference type="Proteomes" id="UP001548832">
    <property type="component" value="Unassembled WGS sequence"/>
</dbReference>
<dbReference type="Gene3D" id="2.120.10.30">
    <property type="entry name" value="TolB, C-terminal domain"/>
    <property type="match status" value="1"/>
</dbReference>
<dbReference type="InterPro" id="IPR014757">
    <property type="entry name" value="Tscrpt_reg_IclR_C"/>
</dbReference>
<dbReference type="PROSITE" id="PS51077">
    <property type="entry name" value="HTH_ICLR"/>
    <property type="match status" value="1"/>
</dbReference>
<dbReference type="InterPro" id="IPR011042">
    <property type="entry name" value="6-blade_b-propeller_TolB-like"/>
</dbReference>
<sequence length="570" mass="61863">MLTNEREGNDPEVPGAQALLRGLDVLLAIGNAHSPMRLKDLERTAGIPKGSLHRLVSALSRRRLVRFDSRSRTYHLGVKVLELARAALDRDPLIRVAKPELARLARRLGRTIVLSVMDESNVFVLDFEAVDPVFTSLAHIWPRGPAIDSAAGRAMIAALSKSDQIPFLEAASASGIRQEKLAAELSVAKAVGYIVVPREPASGGPAVAAPIVDDSDRPIGAIGCTFDADVTPSEELHEAGRIMAEAARRASGKQGTSLVWPEVIDKPEKAISPDLQVLPTGRDFMGENPIWCEDHSRLYWVDVLAPALRWWEPATRRANSLDLPFLVGGVAIDDRGRLILTGQRGLHRVDLETGETSRLIDPEPDQPDNRFNNAAIDSRGRLWAGTMAVNQQIGRGSLYCIDPHLNVDVKLSAITGPKNVAFSPDGTRMYFTEGENAVVHVFSFNEASGALADRRVFISSQGFPGKPNGLTVDEEGHVWVTCLGGWSVRRYAPDGLLVEEIALPVPMPTNCAFGGEDLSTLFVTSTFIRLPPGYSSLAPESGRIIAIKTKTRGQQPQRFLTKTGVTDGRA</sequence>
<evidence type="ECO:0000256" key="2">
    <source>
        <dbReference type="ARBA" id="ARBA00023015"/>
    </source>
</evidence>
<dbReference type="EMBL" id="JBEWSZ010000015">
    <property type="protein sequence ID" value="MET2832897.1"/>
    <property type="molecule type" value="Genomic_DNA"/>
</dbReference>
<dbReference type="Gene3D" id="3.30.450.40">
    <property type="match status" value="1"/>
</dbReference>
<dbReference type="InterPro" id="IPR013658">
    <property type="entry name" value="SGL"/>
</dbReference>
<feature type="domain" description="IclR-ED" evidence="5">
    <location>
        <begin position="79"/>
        <end position="256"/>
    </location>
</feature>
<dbReference type="InterPro" id="IPR005471">
    <property type="entry name" value="Tscrpt_reg_IclR_N"/>
</dbReference>
<evidence type="ECO:0000313" key="6">
    <source>
        <dbReference type="EMBL" id="MET2832897.1"/>
    </source>
</evidence>
<protein>
    <submittedName>
        <fullName evidence="6">SMP-30/gluconolactonase/LRE family protein</fullName>
    </submittedName>
</protein>
<name>A0ABV2DSF1_9HYPH</name>
<dbReference type="PANTHER" id="PTHR10907:SF47">
    <property type="entry name" value="REGUCALCIN"/>
    <property type="match status" value="1"/>
</dbReference>
<dbReference type="Pfam" id="PF01614">
    <property type="entry name" value="IclR_C"/>
    <property type="match status" value="1"/>
</dbReference>
<reference evidence="6 7" key="1">
    <citation type="submission" date="2024-06" db="EMBL/GenBank/DDBJ databases">
        <authorList>
            <person name="Kim D.-U."/>
        </authorList>
    </citation>
    <scope>NUCLEOTIDE SEQUENCE [LARGE SCALE GENOMIC DNA]</scope>
    <source>
        <strain evidence="6 7">KACC15460</strain>
    </source>
</reference>
<accession>A0ABV2DSF1</accession>
<organism evidence="6 7">
    <name type="scientific">Mesorhizobium shangrilense</name>
    <dbReference type="NCBI Taxonomy" id="460060"/>
    <lineage>
        <taxon>Bacteria</taxon>
        <taxon>Pseudomonadati</taxon>
        <taxon>Pseudomonadota</taxon>
        <taxon>Alphaproteobacteria</taxon>
        <taxon>Hyphomicrobiales</taxon>
        <taxon>Phyllobacteriaceae</taxon>
        <taxon>Mesorhizobium</taxon>
    </lineage>
</organism>
<dbReference type="SUPFAM" id="SSF63829">
    <property type="entry name" value="Calcium-dependent phosphotriesterase"/>
    <property type="match status" value="1"/>
</dbReference>
<comment type="caution">
    <text evidence="6">The sequence shown here is derived from an EMBL/GenBank/DDBJ whole genome shotgun (WGS) entry which is preliminary data.</text>
</comment>
<dbReference type="RefSeq" id="WP_354465103.1">
    <property type="nucleotide sequence ID" value="NZ_JBEWSZ010000015.1"/>
</dbReference>
<dbReference type="PRINTS" id="PR01790">
    <property type="entry name" value="SMP30FAMILY"/>
</dbReference>
<evidence type="ECO:0000256" key="1">
    <source>
        <dbReference type="ARBA" id="ARBA00008853"/>
    </source>
</evidence>
<evidence type="ECO:0000259" key="5">
    <source>
        <dbReference type="PROSITE" id="PS51078"/>
    </source>
</evidence>
<dbReference type="PANTHER" id="PTHR10907">
    <property type="entry name" value="REGUCALCIN"/>
    <property type="match status" value="1"/>
</dbReference>
<evidence type="ECO:0000259" key="4">
    <source>
        <dbReference type="PROSITE" id="PS51077"/>
    </source>
</evidence>
<dbReference type="SMART" id="SM00346">
    <property type="entry name" value="HTH_ICLR"/>
    <property type="match status" value="1"/>
</dbReference>
<dbReference type="InterPro" id="IPR029016">
    <property type="entry name" value="GAF-like_dom_sf"/>
</dbReference>
<dbReference type="Pfam" id="PF08450">
    <property type="entry name" value="SGL"/>
    <property type="match status" value="1"/>
</dbReference>
<evidence type="ECO:0000313" key="7">
    <source>
        <dbReference type="Proteomes" id="UP001548832"/>
    </source>
</evidence>
<dbReference type="InterPro" id="IPR036390">
    <property type="entry name" value="WH_DNA-bd_sf"/>
</dbReference>
<keyword evidence="3" id="KW-0804">Transcription</keyword>
<gene>
    <name evidence="6" type="ORF">ABVQ20_38955</name>
</gene>
<evidence type="ECO:0000256" key="3">
    <source>
        <dbReference type="ARBA" id="ARBA00023163"/>
    </source>
</evidence>
<keyword evidence="2" id="KW-0805">Transcription regulation</keyword>
<dbReference type="SUPFAM" id="SSF46785">
    <property type="entry name" value="Winged helix' DNA-binding domain"/>
    <property type="match status" value="1"/>
</dbReference>
<dbReference type="InterPro" id="IPR005511">
    <property type="entry name" value="SMP-30"/>
</dbReference>
<dbReference type="Gene3D" id="1.10.10.10">
    <property type="entry name" value="Winged helix-like DNA-binding domain superfamily/Winged helix DNA-binding domain"/>
    <property type="match status" value="1"/>
</dbReference>
<proteinExistence type="inferred from homology"/>
<keyword evidence="7" id="KW-1185">Reference proteome</keyword>